<evidence type="ECO:0000256" key="5">
    <source>
        <dbReference type="ARBA" id="ARBA00023016"/>
    </source>
</evidence>
<protein>
    <submittedName>
        <fullName evidence="8">Hsp70 family protein</fullName>
    </submittedName>
</protein>
<dbReference type="SUPFAM" id="SSF53067">
    <property type="entry name" value="Actin-like ATPase domain"/>
    <property type="match status" value="2"/>
</dbReference>
<comment type="caution">
    <text evidence="8">The sequence shown here is derived from an EMBL/GenBank/DDBJ whole genome shotgun (WGS) entry which is preliminary data.</text>
</comment>
<dbReference type="PRINTS" id="PR00301">
    <property type="entry name" value="HEATSHOCK70"/>
</dbReference>
<evidence type="ECO:0000313" key="8">
    <source>
        <dbReference type="EMBL" id="GAA2119936.1"/>
    </source>
</evidence>
<dbReference type="Gene3D" id="3.30.420.40">
    <property type="match status" value="2"/>
</dbReference>
<evidence type="ECO:0000256" key="1">
    <source>
        <dbReference type="ARBA" id="ARBA00007381"/>
    </source>
</evidence>
<keyword evidence="3 7" id="KW-0547">Nucleotide-binding</keyword>
<dbReference type="RefSeq" id="WP_344225006.1">
    <property type="nucleotide sequence ID" value="NZ_BAAAQA010000022.1"/>
</dbReference>
<dbReference type="Pfam" id="PF00012">
    <property type="entry name" value="HSP70"/>
    <property type="match status" value="1"/>
</dbReference>
<evidence type="ECO:0000313" key="9">
    <source>
        <dbReference type="Proteomes" id="UP001500166"/>
    </source>
</evidence>
<dbReference type="InterPro" id="IPR029047">
    <property type="entry name" value="HSP70_peptide-bd_sf"/>
</dbReference>
<dbReference type="PROSITE" id="PS00329">
    <property type="entry name" value="HSP70_2"/>
    <property type="match status" value="1"/>
</dbReference>
<evidence type="ECO:0000256" key="6">
    <source>
        <dbReference type="ARBA" id="ARBA00023186"/>
    </source>
</evidence>
<proteinExistence type="inferred from homology"/>
<dbReference type="Proteomes" id="UP001500166">
    <property type="component" value="Unassembled WGS sequence"/>
</dbReference>
<accession>A0ABN2XZH5</accession>
<dbReference type="SUPFAM" id="SSF100920">
    <property type="entry name" value="Heat shock protein 70kD (HSP70), peptide-binding domain"/>
    <property type="match status" value="1"/>
</dbReference>
<keyword evidence="2" id="KW-0597">Phosphoprotein</keyword>
<dbReference type="Gene3D" id="3.90.640.10">
    <property type="entry name" value="Actin, Chain A, domain 4"/>
    <property type="match status" value="1"/>
</dbReference>
<evidence type="ECO:0000256" key="2">
    <source>
        <dbReference type="ARBA" id="ARBA00022553"/>
    </source>
</evidence>
<keyword evidence="4 7" id="KW-0067">ATP-binding</keyword>
<keyword evidence="6" id="KW-0143">Chaperone</keyword>
<dbReference type="PANTHER" id="PTHR19375">
    <property type="entry name" value="HEAT SHOCK PROTEIN 70KDA"/>
    <property type="match status" value="1"/>
</dbReference>
<evidence type="ECO:0000256" key="7">
    <source>
        <dbReference type="RuleBase" id="RU003322"/>
    </source>
</evidence>
<dbReference type="InterPro" id="IPR018181">
    <property type="entry name" value="Heat_shock_70_CS"/>
</dbReference>
<name>A0ABN2XZH5_9MICC</name>
<dbReference type="InterPro" id="IPR043129">
    <property type="entry name" value="ATPase_NBD"/>
</dbReference>
<comment type="similarity">
    <text evidence="1 7">Belongs to the heat shock protein 70 family.</text>
</comment>
<reference evidence="8 9" key="1">
    <citation type="journal article" date="2019" name="Int. J. Syst. Evol. Microbiol.">
        <title>The Global Catalogue of Microorganisms (GCM) 10K type strain sequencing project: providing services to taxonomists for standard genome sequencing and annotation.</title>
        <authorList>
            <consortium name="The Broad Institute Genomics Platform"/>
            <consortium name="The Broad Institute Genome Sequencing Center for Infectious Disease"/>
            <person name="Wu L."/>
            <person name="Ma J."/>
        </authorList>
    </citation>
    <scope>NUCLEOTIDE SEQUENCE [LARGE SCALE GENOMIC DNA]</scope>
    <source>
        <strain evidence="8 9">JCM 15914</strain>
    </source>
</reference>
<sequence>MAKAIGIDLGTTYSAVAVLQDSGEPKILSNRDGEDITPSVVLFQAFGAGDEPLVGTMAKHSAASAPDDVVQFVKRHMGDSSWRFDSTAGSSYTAEEVSAIILKRLKEDAELALGEPVVDAVITVPAYFDDARRTATKHAGKIAGLNVLRVLNEPTAAALSFGLDTAAEGTVLVYDLGGGTFDVTLMKVHAGEFEVLGTDGDRNLGGFDFDNRLIEYIAEKIEDDGGPDLLSDRAQVPVLREKAEMAKRSLTTVATTMVHVSANGQHFRVQVERSEFERITADLLRRTEDLTELVLEEAGVSWPDVDHVVLVGGSTRMPMVRALVEGLAEKPADRSVHPDEAVALGAAIQAAVEQSSSVVGDLAIFEGKPLVVEDVTSQSLGVITVGDDLRTKINTIVIPRNTKIPAKLSQDLQTIRDNQPALDVEVTQGDDTNPDYVVVVGTKTLPIPPYPAGAPVRVTYAYDIDQTIFVELTDLTTNQSLGTVEIDRLANLNDEQLNAAVAKVSGLPVL</sequence>
<evidence type="ECO:0000256" key="4">
    <source>
        <dbReference type="ARBA" id="ARBA00022840"/>
    </source>
</evidence>
<dbReference type="PROSITE" id="PS01036">
    <property type="entry name" value="HSP70_3"/>
    <property type="match status" value="1"/>
</dbReference>
<keyword evidence="9" id="KW-1185">Reference proteome</keyword>
<evidence type="ECO:0000256" key="3">
    <source>
        <dbReference type="ARBA" id="ARBA00022741"/>
    </source>
</evidence>
<keyword evidence="5" id="KW-0346">Stress response</keyword>
<dbReference type="EMBL" id="BAAAQA010000022">
    <property type="protein sequence ID" value="GAA2119936.1"/>
    <property type="molecule type" value="Genomic_DNA"/>
</dbReference>
<dbReference type="PROSITE" id="PS00297">
    <property type="entry name" value="HSP70_1"/>
    <property type="match status" value="1"/>
</dbReference>
<dbReference type="InterPro" id="IPR013126">
    <property type="entry name" value="Hsp_70_fam"/>
</dbReference>
<gene>
    <name evidence="8" type="ORF">GCM10009824_21180</name>
</gene>
<organism evidence="8 9">
    <name type="scientific">Kocuria atrinae</name>
    <dbReference type="NCBI Taxonomy" id="592377"/>
    <lineage>
        <taxon>Bacteria</taxon>
        <taxon>Bacillati</taxon>
        <taxon>Actinomycetota</taxon>
        <taxon>Actinomycetes</taxon>
        <taxon>Micrococcales</taxon>
        <taxon>Micrococcaceae</taxon>
        <taxon>Kocuria</taxon>
    </lineage>
</organism>
<dbReference type="Gene3D" id="2.60.34.10">
    <property type="entry name" value="Substrate Binding Domain Of DNAk, Chain A, domain 1"/>
    <property type="match status" value="1"/>
</dbReference>